<organism evidence="1">
    <name type="scientific">Anguilla anguilla</name>
    <name type="common">European freshwater eel</name>
    <name type="synonym">Muraena anguilla</name>
    <dbReference type="NCBI Taxonomy" id="7936"/>
    <lineage>
        <taxon>Eukaryota</taxon>
        <taxon>Metazoa</taxon>
        <taxon>Chordata</taxon>
        <taxon>Craniata</taxon>
        <taxon>Vertebrata</taxon>
        <taxon>Euteleostomi</taxon>
        <taxon>Actinopterygii</taxon>
        <taxon>Neopterygii</taxon>
        <taxon>Teleostei</taxon>
        <taxon>Anguilliformes</taxon>
        <taxon>Anguillidae</taxon>
        <taxon>Anguilla</taxon>
    </lineage>
</organism>
<reference evidence="1" key="2">
    <citation type="journal article" date="2015" name="Fish Shellfish Immunol.">
        <title>Early steps in the European eel (Anguilla anguilla)-Vibrio vulnificus interaction in the gills: Role of the RtxA13 toxin.</title>
        <authorList>
            <person name="Callol A."/>
            <person name="Pajuelo D."/>
            <person name="Ebbesson L."/>
            <person name="Teles M."/>
            <person name="MacKenzie S."/>
            <person name="Amaro C."/>
        </authorList>
    </citation>
    <scope>NUCLEOTIDE SEQUENCE</scope>
</reference>
<protein>
    <submittedName>
        <fullName evidence="1">Uncharacterized protein</fullName>
    </submittedName>
</protein>
<dbReference type="AlphaFoldDB" id="A0A0E9T4Y2"/>
<sequence>MGYMITSISTISYHHYRDIQSD</sequence>
<evidence type="ECO:0000313" key="1">
    <source>
        <dbReference type="EMBL" id="JAH48679.1"/>
    </source>
</evidence>
<dbReference type="EMBL" id="GBXM01059898">
    <property type="protein sequence ID" value="JAH48679.1"/>
    <property type="molecule type" value="Transcribed_RNA"/>
</dbReference>
<reference evidence="1" key="1">
    <citation type="submission" date="2014-11" db="EMBL/GenBank/DDBJ databases">
        <authorList>
            <person name="Amaro Gonzalez C."/>
        </authorList>
    </citation>
    <scope>NUCLEOTIDE SEQUENCE</scope>
</reference>
<name>A0A0E9T4Y2_ANGAN</name>
<accession>A0A0E9T4Y2</accession>
<proteinExistence type="predicted"/>